<evidence type="ECO:0000256" key="1">
    <source>
        <dbReference type="ARBA" id="ARBA00007074"/>
    </source>
</evidence>
<protein>
    <submittedName>
        <fullName evidence="7">Endopeptidase</fullName>
        <ecNumber evidence="7">3.4.-.-</ecNumber>
    </submittedName>
    <submittedName>
        <fullName evidence="8">Hydrolase</fullName>
    </submittedName>
</protein>
<dbReference type="AlphaFoldDB" id="A0ABC8ANB0"/>
<dbReference type="InterPro" id="IPR038765">
    <property type="entry name" value="Papain-like_cys_pep_sf"/>
</dbReference>
<reference evidence="9" key="1">
    <citation type="submission" date="2015-07" db="EMBL/GenBank/DDBJ databases">
        <title>Nocardia seriolae U-1 whole genome shotgun sequence.</title>
        <authorList>
            <person name="Imajoh M."/>
            <person name="Fukumoto Y."/>
            <person name="Sukeda M."/>
            <person name="Yamane J."/>
            <person name="Yamasaki K."/>
            <person name="Shimizu M."/>
            <person name="Ohnishi K."/>
            <person name="Oshima S."/>
        </authorList>
    </citation>
    <scope>NUCLEOTIDE SEQUENCE [LARGE SCALE GENOMIC DNA]</scope>
    <source>
        <strain evidence="9">U-1</strain>
    </source>
</reference>
<dbReference type="EMBL" id="BBYQ01000190">
    <property type="protein sequence ID" value="GAP32903.1"/>
    <property type="molecule type" value="Genomic_DNA"/>
</dbReference>
<feature type="region of interest" description="Disordered" evidence="5">
    <location>
        <begin position="73"/>
        <end position="96"/>
    </location>
</feature>
<dbReference type="Proteomes" id="UP000037179">
    <property type="component" value="Unassembled WGS sequence"/>
</dbReference>
<keyword evidence="9" id="KW-1185">Reference proteome</keyword>
<organism evidence="7 10">
    <name type="scientific">Nocardia seriolae</name>
    <dbReference type="NCBI Taxonomy" id="37332"/>
    <lineage>
        <taxon>Bacteria</taxon>
        <taxon>Bacillati</taxon>
        <taxon>Actinomycetota</taxon>
        <taxon>Actinomycetes</taxon>
        <taxon>Mycobacteriales</taxon>
        <taxon>Nocardiaceae</taxon>
        <taxon>Nocardia</taxon>
    </lineage>
</organism>
<proteinExistence type="inferred from homology"/>
<sequence length="307" mass="31354">METIGDRQKVRLLPRLSLRTLVTGVLGAAAIGAALLFTAGEAHAAPVTVPGVGEIEIPNELAAHLGINVPAPESTAGEAEDFRPVTNPGADDRIPGVGEADASRMVAIPERVTITPADPQTDSVPVQALAPEPLRPATPAPAPEVRSVVVAGLGSFQVPAGLPPLVGIPGVTDAAVAGSTGAVPAPMPAAMPKITAGQRAIEAARSKLGAYYRAGGNGPDSFDCSGFVQWSYREAGVELPRTSYSQLAAGTPVPLDELQPGDLVSYYGGGHSALYLGDGKIIHASDYGSGVKISPLDTMYVTGARRF</sequence>
<dbReference type="EC" id="3.4.-.-" evidence="7"/>
<reference evidence="7 10" key="3">
    <citation type="submission" date="2016-10" db="EMBL/GenBank/DDBJ databases">
        <title>Genome sequence of Nocardia seriolae strain EM150506, isolated from Anguila japonica.</title>
        <authorList>
            <person name="Han H.-J."/>
        </authorList>
    </citation>
    <scope>NUCLEOTIDE SEQUENCE [LARGE SCALE GENOMIC DNA]</scope>
    <source>
        <strain evidence="7 10">EM150506</strain>
    </source>
</reference>
<dbReference type="GO" id="GO:0006508">
    <property type="term" value="P:proteolysis"/>
    <property type="evidence" value="ECO:0007669"/>
    <property type="project" value="UniProtKB-KW"/>
</dbReference>
<comment type="similarity">
    <text evidence="1">Belongs to the peptidase C40 family.</text>
</comment>
<evidence type="ECO:0000313" key="9">
    <source>
        <dbReference type="Proteomes" id="UP000037179"/>
    </source>
</evidence>
<keyword evidence="4" id="KW-0788">Thiol protease</keyword>
<keyword evidence="2" id="KW-0645">Protease</keyword>
<dbReference type="PANTHER" id="PTHR47359">
    <property type="entry name" value="PEPTIDOGLYCAN DL-ENDOPEPTIDASE CWLO"/>
    <property type="match status" value="1"/>
</dbReference>
<evidence type="ECO:0000256" key="5">
    <source>
        <dbReference type="SAM" id="MobiDB-lite"/>
    </source>
</evidence>
<accession>A0ABC8ANB0</accession>
<evidence type="ECO:0000256" key="3">
    <source>
        <dbReference type="ARBA" id="ARBA00022801"/>
    </source>
</evidence>
<evidence type="ECO:0000256" key="4">
    <source>
        <dbReference type="ARBA" id="ARBA00022807"/>
    </source>
</evidence>
<dbReference type="KEGG" id="nsr:NS506_01545"/>
<dbReference type="Proteomes" id="UP000180166">
    <property type="component" value="Chromosome"/>
</dbReference>
<gene>
    <name evidence="7" type="ORF">NS506_01545</name>
    <name evidence="8" type="ORF">NSK11_contig00190-0007</name>
</gene>
<keyword evidence="3 7" id="KW-0378">Hydrolase</keyword>
<evidence type="ECO:0000313" key="8">
    <source>
        <dbReference type="EMBL" id="GAP32903.1"/>
    </source>
</evidence>
<dbReference type="RefSeq" id="WP_052087032.1">
    <property type="nucleotide sequence ID" value="NZ_AP017900.1"/>
</dbReference>
<evidence type="ECO:0000313" key="7">
    <source>
        <dbReference type="EMBL" id="APA95616.1"/>
    </source>
</evidence>
<evidence type="ECO:0000256" key="2">
    <source>
        <dbReference type="ARBA" id="ARBA00022670"/>
    </source>
</evidence>
<reference evidence="8 9" key="2">
    <citation type="journal article" date="2016" name="Genome Announc.">
        <title>Draft Genome Sequence of Erythromycin- and Oxytetracycline-Sensitive Nocardia seriolae Strain U-1 (NBRC 110359).</title>
        <authorList>
            <person name="Imajoh M."/>
            <person name="Sukeda M."/>
            <person name="Shimizu M."/>
            <person name="Yamane J."/>
            <person name="Ohnishi K."/>
            <person name="Oshima S."/>
        </authorList>
    </citation>
    <scope>NUCLEOTIDE SEQUENCE [LARGE SCALE GENOMIC DNA]</scope>
    <source>
        <strain evidence="8 9">U-1</strain>
    </source>
</reference>
<evidence type="ECO:0000259" key="6">
    <source>
        <dbReference type="PROSITE" id="PS51935"/>
    </source>
</evidence>
<dbReference type="SUPFAM" id="SSF54001">
    <property type="entry name" value="Cysteine proteinases"/>
    <property type="match status" value="1"/>
</dbReference>
<dbReference type="GO" id="GO:0008234">
    <property type="term" value="F:cysteine-type peptidase activity"/>
    <property type="evidence" value="ECO:0007669"/>
    <property type="project" value="UniProtKB-KW"/>
</dbReference>
<dbReference type="PANTHER" id="PTHR47359:SF3">
    <property type="entry name" value="NLP_P60 DOMAIN-CONTAINING PROTEIN-RELATED"/>
    <property type="match status" value="1"/>
</dbReference>
<dbReference type="PROSITE" id="PS51935">
    <property type="entry name" value="NLPC_P60"/>
    <property type="match status" value="1"/>
</dbReference>
<evidence type="ECO:0000313" key="10">
    <source>
        <dbReference type="Proteomes" id="UP000180166"/>
    </source>
</evidence>
<dbReference type="EMBL" id="CP017839">
    <property type="protein sequence ID" value="APA95616.1"/>
    <property type="molecule type" value="Genomic_DNA"/>
</dbReference>
<dbReference type="InterPro" id="IPR051794">
    <property type="entry name" value="PG_Endopeptidase_C40"/>
</dbReference>
<feature type="domain" description="NlpC/P60" evidence="6">
    <location>
        <begin position="194"/>
        <end position="307"/>
    </location>
</feature>
<dbReference type="GeneID" id="93372191"/>
<name>A0ABC8ANB0_9NOCA</name>
<dbReference type="InterPro" id="IPR000064">
    <property type="entry name" value="NLP_P60_dom"/>
</dbReference>
<dbReference type="Gene3D" id="3.90.1720.10">
    <property type="entry name" value="endopeptidase domain like (from Nostoc punctiforme)"/>
    <property type="match status" value="1"/>
</dbReference>
<dbReference type="Pfam" id="PF00877">
    <property type="entry name" value="NLPC_P60"/>
    <property type="match status" value="1"/>
</dbReference>